<dbReference type="PANTHER" id="PTHR13343:SF17">
    <property type="entry name" value="CELLULAR REPRESSOR OF E1A-STIMULATED GENES, ISOFORM A"/>
    <property type="match status" value="1"/>
</dbReference>
<dbReference type="InterPro" id="IPR019595">
    <property type="entry name" value="DUF2470"/>
</dbReference>
<evidence type="ECO:0000259" key="1">
    <source>
        <dbReference type="Pfam" id="PF10615"/>
    </source>
</evidence>
<dbReference type="InterPro" id="IPR012349">
    <property type="entry name" value="Split_barrel_FMN-bd"/>
</dbReference>
<protein>
    <submittedName>
        <fullName evidence="3">Pyridoxamine 5'-phosphate oxidase</fullName>
    </submittedName>
</protein>
<evidence type="ECO:0000313" key="4">
    <source>
        <dbReference type="Proteomes" id="UP000465240"/>
    </source>
</evidence>
<dbReference type="PANTHER" id="PTHR13343">
    <property type="entry name" value="CREG1 PROTEIN"/>
    <property type="match status" value="1"/>
</dbReference>
<dbReference type="EMBL" id="BLKX01000001">
    <property type="protein sequence ID" value="GFG79616.1"/>
    <property type="molecule type" value="Genomic_DNA"/>
</dbReference>
<accession>A0ABQ1C582</accession>
<dbReference type="SUPFAM" id="SSF50475">
    <property type="entry name" value="FMN-binding split barrel"/>
    <property type="match status" value="1"/>
</dbReference>
<dbReference type="Gene3D" id="2.30.110.10">
    <property type="entry name" value="Electron Transport, Fmn-binding Protein, Chain A"/>
    <property type="match status" value="1"/>
</dbReference>
<dbReference type="Gene3D" id="3.20.180.10">
    <property type="entry name" value="PNP-oxidase-like"/>
    <property type="match status" value="1"/>
</dbReference>
<dbReference type="InterPro" id="IPR037119">
    <property type="entry name" value="Haem_oxidase_HugZ-like_sf"/>
</dbReference>
<feature type="domain" description="CREG-like beta-barrel" evidence="2">
    <location>
        <begin position="26"/>
        <end position="169"/>
    </location>
</feature>
<keyword evidence="4" id="KW-1185">Reference proteome</keyword>
<sequence length="263" mass="27356">MPDNRHAPTRNLACVTVQAQGGGPSAAEAARTIAAAANAATLATLTADGDPWASLVAYGLVGGTPVLCVSNLAEHGRNLAGDPRASMSIVAASDDTDPLAGSRVTLAGTVTRPAVAESDAARQAYLDAVPGAHSYLDFSDFTLWLLQVQRVRWVGGYGRMESVTGKDYHAAAPDPVALGSARALAHLNADHADALVAMARAFGGYPDTDSAECASIDRYGLHLRVRTARGEARARVDFPSALDSPDQLRSATADLARAALRRR</sequence>
<name>A0ABQ1C582_9MYCO</name>
<dbReference type="InterPro" id="IPR055343">
    <property type="entry name" value="CREG_beta-barrel"/>
</dbReference>
<organism evidence="3 4">
    <name type="scientific">Mycobacterium paragordonae</name>
    <dbReference type="NCBI Taxonomy" id="1389713"/>
    <lineage>
        <taxon>Bacteria</taxon>
        <taxon>Bacillati</taxon>
        <taxon>Actinomycetota</taxon>
        <taxon>Actinomycetes</taxon>
        <taxon>Mycobacteriales</taxon>
        <taxon>Mycobacteriaceae</taxon>
        <taxon>Mycobacterium</taxon>
    </lineage>
</organism>
<evidence type="ECO:0000259" key="2">
    <source>
        <dbReference type="Pfam" id="PF13883"/>
    </source>
</evidence>
<reference evidence="3 4" key="1">
    <citation type="journal article" date="2019" name="Emerg. Microbes Infect.">
        <title>Comprehensive subspecies identification of 175 nontuberculous mycobacteria species based on 7547 genomic profiles.</title>
        <authorList>
            <person name="Matsumoto Y."/>
            <person name="Kinjo T."/>
            <person name="Motooka D."/>
            <person name="Nabeya D."/>
            <person name="Jung N."/>
            <person name="Uechi K."/>
            <person name="Horii T."/>
            <person name="Iida T."/>
            <person name="Fujita J."/>
            <person name="Nakamura S."/>
        </authorList>
    </citation>
    <scope>NUCLEOTIDE SEQUENCE [LARGE SCALE GENOMIC DNA]</scope>
    <source>
        <strain evidence="3 4">JCM 18565</strain>
    </source>
</reference>
<comment type="caution">
    <text evidence="3">The sequence shown here is derived from an EMBL/GenBank/DDBJ whole genome shotgun (WGS) entry which is preliminary data.</text>
</comment>
<feature type="domain" description="DUF2470" evidence="1">
    <location>
        <begin position="180"/>
        <end position="252"/>
    </location>
</feature>
<dbReference type="Pfam" id="PF10615">
    <property type="entry name" value="DUF2470"/>
    <property type="match status" value="1"/>
</dbReference>
<evidence type="ECO:0000313" key="3">
    <source>
        <dbReference type="EMBL" id="GFG79616.1"/>
    </source>
</evidence>
<gene>
    <name evidence="3" type="ORF">MPRG_28920</name>
</gene>
<proteinExistence type="predicted"/>
<dbReference type="Pfam" id="PF13883">
    <property type="entry name" value="CREG_beta-barrel"/>
    <property type="match status" value="1"/>
</dbReference>
<dbReference type="Proteomes" id="UP000465240">
    <property type="component" value="Unassembled WGS sequence"/>
</dbReference>